<dbReference type="InterPro" id="IPR007272">
    <property type="entry name" value="Sulf_transp_TsuA/YedE"/>
</dbReference>
<evidence type="ECO:0000256" key="4">
    <source>
        <dbReference type="ARBA" id="ARBA00022519"/>
    </source>
</evidence>
<keyword evidence="7 9" id="KW-0472">Membrane</keyword>
<evidence type="ECO:0000313" key="10">
    <source>
        <dbReference type="EMBL" id="GGI81894.1"/>
    </source>
</evidence>
<evidence type="ECO:0000256" key="5">
    <source>
        <dbReference type="ARBA" id="ARBA00022692"/>
    </source>
</evidence>
<keyword evidence="11" id="KW-1185">Reference proteome</keyword>
<evidence type="ECO:0000256" key="6">
    <source>
        <dbReference type="ARBA" id="ARBA00022989"/>
    </source>
</evidence>
<keyword evidence="4" id="KW-0997">Cell inner membrane</keyword>
<feature type="transmembrane region" description="Helical" evidence="9">
    <location>
        <begin position="121"/>
        <end position="142"/>
    </location>
</feature>
<dbReference type="GO" id="GO:0005886">
    <property type="term" value="C:plasma membrane"/>
    <property type="evidence" value="ECO:0007669"/>
    <property type="project" value="UniProtKB-SubCell"/>
</dbReference>
<evidence type="ECO:0000256" key="2">
    <source>
        <dbReference type="ARBA" id="ARBA00022448"/>
    </source>
</evidence>
<evidence type="ECO:0000256" key="7">
    <source>
        <dbReference type="ARBA" id="ARBA00023136"/>
    </source>
</evidence>
<comment type="subcellular location">
    <subcellularLocation>
        <location evidence="1">Cell inner membrane</location>
        <topology evidence="1">Multi-pass membrane protein</topology>
    </subcellularLocation>
</comment>
<evidence type="ECO:0000256" key="1">
    <source>
        <dbReference type="ARBA" id="ARBA00004429"/>
    </source>
</evidence>
<feature type="transmembrane region" description="Helical" evidence="9">
    <location>
        <begin position="52"/>
        <end position="74"/>
    </location>
</feature>
<evidence type="ECO:0000313" key="11">
    <source>
        <dbReference type="Proteomes" id="UP000630149"/>
    </source>
</evidence>
<evidence type="ECO:0000256" key="9">
    <source>
        <dbReference type="SAM" id="Phobius"/>
    </source>
</evidence>
<keyword evidence="6 9" id="KW-1133">Transmembrane helix</keyword>
<dbReference type="Proteomes" id="UP000630149">
    <property type="component" value="Unassembled WGS sequence"/>
</dbReference>
<accession>A0A917JTT5</accession>
<keyword evidence="3" id="KW-1003">Cell membrane</keyword>
<evidence type="ECO:0000256" key="3">
    <source>
        <dbReference type="ARBA" id="ARBA00022475"/>
    </source>
</evidence>
<evidence type="ECO:0000256" key="8">
    <source>
        <dbReference type="ARBA" id="ARBA00035655"/>
    </source>
</evidence>
<feature type="transmembrane region" description="Helical" evidence="9">
    <location>
        <begin position="80"/>
        <end position="100"/>
    </location>
</feature>
<protein>
    <submittedName>
        <fullName evidence="10">Membrane protein</fullName>
    </submittedName>
</protein>
<dbReference type="EMBL" id="BMOB01000003">
    <property type="protein sequence ID" value="GGI81894.1"/>
    <property type="molecule type" value="Genomic_DNA"/>
</dbReference>
<dbReference type="AlphaFoldDB" id="A0A917JTT5"/>
<name>A0A917JTT5_9GAMM</name>
<feature type="transmembrane region" description="Helical" evidence="9">
    <location>
        <begin position="12"/>
        <end position="31"/>
    </location>
</feature>
<keyword evidence="2" id="KW-0813">Transport</keyword>
<organism evidence="10 11">
    <name type="scientific">Legionella impletisoli</name>
    <dbReference type="NCBI Taxonomy" id="343510"/>
    <lineage>
        <taxon>Bacteria</taxon>
        <taxon>Pseudomonadati</taxon>
        <taxon>Pseudomonadota</taxon>
        <taxon>Gammaproteobacteria</taxon>
        <taxon>Legionellales</taxon>
        <taxon>Legionellaceae</taxon>
        <taxon>Legionella</taxon>
    </lineage>
</organism>
<reference evidence="10" key="1">
    <citation type="journal article" date="2014" name="Int. J. Syst. Evol. Microbiol.">
        <title>Complete genome sequence of Corynebacterium casei LMG S-19264T (=DSM 44701T), isolated from a smear-ripened cheese.</title>
        <authorList>
            <consortium name="US DOE Joint Genome Institute (JGI-PGF)"/>
            <person name="Walter F."/>
            <person name="Albersmeier A."/>
            <person name="Kalinowski J."/>
            <person name="Ruckert C."/>
        </authorList>
    </citation>
    <scope>NUCLEOTIDE SEQUENCE</scope>
    <source>
        <strain evidence="10">JCM 13919</strain>
    </source>
</reference>
<proteinExistence type="inferred from homology"/>
<dbReference type="RefSeq" id="WP_131776257.1">
    <property type="nucleotide sequence ID" value="NZ_BMOB01000003.1"/>
</dbReference>
<sequence>MDHFTEFTPYRGLIGGALIGVSAVLFLWINGRIAGISGLVHGLLPPKEKIEFWRVTFLIGLVVGGFSYFLFPVIQFPLRQHFYISFLLLGGFLVGFGSRIGQGCTSGHGVCGIARISKRSFVATFTFLISAMVTVFLLRHVLGVS</sequence>
<reference evidence="10" key="2">
    <citation type="submission" date="2020-09" db="EMBL/GenBank/DDBJ databases">
        <authorList>
            <person name="Sun Q."/>
            <person name="Ohkuma M."/>
        </authorList>
    </citation>
    <scope>NUCLEOTIDE SEQUENCE</scope>
    <source>
        <strain evidence="10">JCM 13919</strain>
    </source>
</reference>
<dbReference type="PANTHER" id="PTHR30574">
    <property type="entry name" value="INNER MEMBRANE PROTEIN YEDE"/>
    <property type="match status" value="1"/>
</dbReference>
<comment type="similarity">
    <text evidence="8">Belongs to the TsuA/YedE (TC 9.B.102) family.</text>
</comment>
<dbReference type="Pfam" id="PF04143">
    <property type="entry name" value="Sulf_transp"/>
    <property type="match status" value="1"/>
</dbReference>
<gene>
    <name evidence="10" type="ORF">GCM10007966_08040</name>
</gene>
<keyword evidence="5 9" id="KW-0812">Transmembrane</keyword>
<comment type="caution">
    <text evidence="10">The sequence shown here is derived from an EMBL/GenBank/DDBJ whole genome shotgun (WGS) entry which is preliminary data.</text>
</comment>
<dbReference type="OrthoDB" id="9814020at2"/>
<dbReference type="PANTHER" id="PTHR30574:SF1">
    <property type="entry name" value="SULPHUR TRANSPORT DOMAIN-CONTAINING PROTEIN"/>
    <property type="match status" value="1"/>
</dbReference>